<feature type="region of interest" description="Disordered" evidence="2">
    <location>
        <begin position="466"/>
        <end position="486"/>
    </location>
</feature>
<dbReference type="GO" id="GO:0003677">
    <property type="term" value="F:DNA binding"/>
    <property type="evidence" value="ECO:0007669"/>
    <property type="project" value="UniProtKB-KW"/>
</dbReference>
<dbReference type="EMBL" id="LSSK01000282">
    <property type="protein sequence ID" value="OMH83938.1"/>
    <property type="molecule type" value="Genomic_DNA"/>
</dbReference>
<feature type="compositionally biased region" description="Low complexity" evidence="2">
    <location>
        <begin position="432"/>
        <end position="446"/>
    </location>
</feature>
<feature type="region of interest" description="Disordered" evidence="2">
    <location>
        <begin position="184"/>
        <end position="356"/>
    </location>
</feature>
<evidence type="ECO:0000313" key="3">
    <source>
        <dbReference type="EMBL" id="OMH83938.1"/>
    </source>
</evidence>
<protein>
    <submittedName>
        <fullName evidence="3">DNA-binding protein</fullName>
    </submittedName>
</protein>
<reference evidence="4" key="1">
    <citation type="submission" date="2017-01" db="EMBL/GenBank/DDBJ databases">
        <authorList>
            <person name="Wang Y."/>
            <person name="White M."/>
            <person name="Kvist S."/>
            <person name="Moncalvo J.-M."/>
        </authorList>
    </citation>
    <scope>NUCLEOTIDE SEQUENCE [LARGE SCALE GENOMIC DNA]</scope>
    <source>
        <strain evidence="4">COL-18-3</strain>
    </source>
</reference>
<feature type="region of interest" description="Disordered" evidence="2">
    <location>
        <begin position="122"/>
        <end position="144"/>
    </location>
</feature>
<feature type="region of interest" description="Disordered" evidence="2">
    <location>
        <begin position="427"/>
        <end position="446"/>
    </location>
</feature>
<feature type="compositionally biased region" description="Basic and acidic residues" evidence="2">
    <location>
        <begin position="22"/>
        <end position="39"/>
    </location>
</feature>
<comment type="caution">
    <text evidence="3">The sequence shown here is derived from an EMBL/GenBank/DDBJ whole genome shotgun (WGS) entry which is preliminary data.</text>
</comment>
<feature type="region of interest" description="Disordered" evidence="2">
    <location>
        <begin position="19"/>
        <end position="84"/>
    </location>
</feature>
<feature type="compositionally biased region" description="Acidic residues" evidence="2">
    <location>
        <begin position="473"/>
        <end position="486"/>
    </location>
</feature>
<dbReference type="InterPro" id="IPR002836">
    <property type="entry name" value="PDCD5-like"/>
</dbReference>
<feature type="compositionally biased region" description="Low complexity" evidence="2">
    <location>
        <begin position="47"/>
        <end position="73"/>
    </location>
</feature>
<dbReference type="SUPFAM" id="SSF46950">
    <property type="entry name" value="Double-stranded DNA-binding domain"/>
    <property type="match status" value="1"/>
</dbReference>
<keyword evidence="4" id="KW-1185">Reference proteome</keyword>
<dbReference type="Gene3D" id="1.10.8.140">
    <property type="entry name" value="PDCD5-like"/>
    <property type="match status" value="1"/>
</dbReference>
<dbReference type="Pfam" id="PF01984">
    <property type="entry name" value="dsDNA_bind"/>
    <property type="match status" value="1"/>
</dbReference>
<evidence type="ECO:0000256" key="1">
    <source>
        <dbReference type="ARBA" id="ARBA00010490"/>
    </source>
</evidence>
<keyword evidence="3" id="KW-0238">DNA-binding</keyword>
<gene>
    <name evidence="3" type="ORF">AX774_g2549</name>
</gene>
<feature type="compositionally biased region" description="Low complexity" evidence="2">
    <location>
        <begin position="307"/>
        <end position="320"/>
    </location>
</feature>
<evidence type="ECO:0000313" key="4">
    <source>
        <dbReference type="Proteomes" id="UP000188320"/>
    </source>
</evidence>
<sequence length="486" mass="54055">MPPGSYNIERLGLQFGSLGLGKTEEKQQSAVEKAEEKKPVTTQGPLAQFAAAQAQAQAAQAQAQTQSQAAQSQPGSAMPQGPLPNDFGTAMLYGMEAQRAAAAAAAAAAAMMGNYYPNYESFSSNSKDSSQQNNTSPYPQGFLPSYQNPFYNPYYYGMNLLQPNNNYSQPFKQNMYPPIYNYQQQQQQYQQQFSKPQKQQQPQPQQSQQPQQQPQQQQPQQQQQQQPQQQSQQPQQQQQQPQQQQQSQQHHHHQHQQHQQHQHHQQHQRQQQHQHQQYGSYGLHSQAYDSDLSSSQPYPFLFSSSAKQQQQPLDQSQKSLPIPPPHNPNPNPNPNPQNPAKPEGSSGPTPQDHENELRRAEVLSTILTTEARERLGRIALVKPAKAKQIEDLILSIIQKRGGIGGMRGAKVTESELISLLNQINAASEPSHTHTSTSTTSHTHTAATAATATSKILGSAGTGSIVFNRKTFGDDSESDFNPDDYDL</sequence>
<dbReference type="InterPro" id="IPR036883">
    <property type="entry name" value="PDCD5-like_sf"/>
</dbReference>
<feature type="compositionally biased region" description="Pro residues" evidence="2">
    <location>
        <begin position="321"/>
        <end position="339"/>
    </location>
</feature>
<evidence type="ECO:0000256" key="2">
    <source>
        <dbReference type="SAM" id="MobiDB-lite"/>
    </source>
</evidence>
<dbReference type="AlphaFoldDB" id="A0A1R1PSK1"/>
<dbReference type="OrthoDB" id="10252486at2759"/>
<comment type="similarity">
    <text evidence="1">Belongs to the PDCD5 family.</text>
</comment>
<feature type="compositionally biased region" description="Low complexity" evidence="2">
    <location>
        <begin position="184"/>
        <end position="248"/>
    </location>
</feature>
<organism evidence="3 4">
    <name type="scientific">Zancudomyces culisetae</name>
    <name type="common">Gut fungus</name>
    <name type="synonym">Smittium culisetae</name>
    <dbReference type="NCBI Taxonomy" id="1213189"/>
    <lineage>
        <taxon>Eukaryota</taxon>
        <taxon>Fungi</taxon>
        <taxon>Fungi incertae sedis</taxon>
        <taxon>Zoopagomycota</taxon>
        <taxon>Kickxellomycotina</taxon>
        <taxon>Harpellomycetes</taxon>
        <taxon>Harpellales</taxon>
        <taxon>Legeriomycetaceae</taxon>
        <taxon>Zancudomyces</taxon>
    </lineage>
</organism>
<dbReference type="Proteomes" id="UP000188320">
    <property type="component" value="Unassembled WGS sequence"/>
</dbReference>
<proteinExistence type="inferred from homology"/>
<accession>A0A1R1PSK1</accession>
<feature type="compositionally biased region" description="Low complexity" evidence="2">
    <location>
        <begin position="122"/>
        <end position="136"/>
    </location>
</feature>
<feature type="compositionally biased region" description="Basic residues" evidence="2">
    <location>
        <begin position="249"/>
        <end position="272"/>
    </location>
</feature>
<name>A0A1R1PSK1_ZANCU</name>
<feature type="compositionally biased region" description="Polar residues" evidence="2">
    <location>
        <begin position="287"/>
        <end position="306"/>
    </location>
</feature>